<evidence type="ECO:0000256" key="1">
    <source>
        <dbReference type="SAM" id="MobiDB-lite"/>
    </source>
</evidence>
<reference evidence="2 3" key="1">
    <citation type="submission" date="2021-06" db="EMBL/GenBank/DDBJ databases">
        <title>Caerostris darwini draft genome.</title>
        <authorList>
            <person name="Kono N."/>
            <person name="Arakawa K."/>
        </authorList>
    </citation>
    <scope>NUCLEOTIDE SEQUENCE [LARGE SCALE GENOMIC DNA]</scope>
</reference>
<dbReference type="Proteomes" id="UP001054837">
    <property type="component" value="Unassembled WGS sequence"/>
</dbReference>
<evidence type="ECO:0000313" key="3">
    <source>
        <dbReference type="Proteomes" id="UP001054837"/>
    </source>
</evidence>
<comment type="caution">
    <text evidence="2">The sequence shown here is derived from an EMBL/GenBank/DDBJ whole genome shotgun (WGS) entry which is preliminary data.</text>
</comment>
<name>A0AAV4VJD7_9ARAC</name>
<organism evidence="2 3">
    <name type="scientific">Caerostris darwini</name>
    <dbReference type="NCBI Taxonomy" id="1538125"/>
    <lineage>
        <taxon>Eukaryota</taxon>
        <taxon>Metazoa</taxon>
        <taxon>Ecdysozoa</taxon>
        <taxon>Arthropoda</taxon>
        <taxon>Chelicerata</taxon>
        <taxon>Arachnida</taxon>
        <taxon>Araneae</taxon>
        <taxon>Araneomorphae</taxon>
        <taxon>Entelegynae</taxon>
        <taxon>Araneoidea</taxon>
        <taxon>Araneidae</taxon>
        <taxon>Caerostris</taxon>
    </lineage>
</organism>
<keyword evidence="3" id="KW-1185">Reference proteome</keyword>
<evidence type="ECO:0000313" key="2">
    <source>
        <dbReference type="EMBL" id="GIY70302.1"/>
    </source>
</evidence>
<proteinExistence type="predicted"/>
<dbReference type="EMBL" id="BPLQ01013145">
    <property type="protein sequence ID" value="GIY70302.1"/>
    <property type="molecule type" value="Genomic_DNA"/>
</dbReference>
<protein>
    <submittedName>
        <fullName evidence="2">Uncharacterized protein</fullName>
    </submittedName>
</protein>
<dbReference type="AlphaFoldDB" id="A0AAV4VJD7"/>
<sequence>MLVSKCQKHGLSNSSIGPHFGTETHPYHPAQTNRLLNKAWGHQCDEDETDGEIHLTILSFIFPSHKQCHQLQRSKLHRVPYRPPAVRLVIFSALIREMMLMSKCQEHALSNSSIRPHFGTETHSYHPAQTNRLLNEAWGHQCDKDETDGEKRDSSDHPFFYFPLPPTNNAISCIGQHATGFCTVSQQ</sequence>
<gene>
    <name evidence="2" type="ORF">CDAR_564251</name>
</gene>
<feature type="region of interest" description="Disordered" evidence="1">
    <location>
        <begin position="1"/>
        <end position="23"/>
    </location>
</feature>
<accession>A0AAV4VJD7</accession>